<dbReference type="STRING" id="1618756.UV12_C0003G0052"/>
<dbReference type="Proteomes" id="UP000034704">
    <property type="component" value="Unassembled WGS sequence"/>
</dbReference>
<evidence type="ECO:0000313" key="2">
    <source>
        <dbReference type="Proteomes" id="UP000034704"/>
    </source>
</evidence>
<organism evidence="1 2">
    <name type="scientific">Candidatus Nomurabacteria bacterium GW2011_GWC2_42_20</name>
    <dbReference type="NCBI Taxonomy" id="1618756"/>
    <lineage>
        <taxon>Bacteria</taxon>
        <taxon>Candidatus Nomuraibacteriota</taxon>
    </lineage>
</organism>
<dbReference type="Gene3D" id="3.40.50.2300">
    <property type="match status" value="1"/>
</dbReference>
<sequence>MIETIATKVCTILATVGMDKAEKWIKAKYSGKKVLSIEEIKKITKILFIDDEDFGVTLSTIRNAGWNVNQINDVINFDAEDIKSADIIFMDYVGVGNVLTPKESGIGLLKSIKKRYPEKFIIFCSGYAGHIPGSEVHSIADAWIDKHADAFVFVDQIEVAAKKIHESR</sequence>
<dbReference type="AlphaFoldDB" id="A0A0G1CEY3"/>
<name>A0A0G1CEY3_9BACT</name>
<protein>
    <submittedName>
        <fullName evidence="1">Response regulator</fullName>
    </submittedName>
</protein>
<accession>A0A0G1CEY3</accession>
<dbReference type="SUPFAM" id="SSF52172">
    <property type="entry name" value="CheY-like"/>
    <property type="match status" value="1"/>
</dbReference>
<proteinExistence type="predicted"/>
<dbReference type="InterPro" id="IPR011006">
    <property type="entry name" value="CheY-like_superfamily"/>
</dbReference>
<gene>
    <name evidence="1" type="ORF">UV12_C0003G0052</name>
</gene>
<reference evidence="1 2" key="1">
    <citation type="journal article" date="2015" name="Nature">
        <title>rRNA introns, odd ribosomes, and small enigmatic genomes across a large radiation of phyla.</title>
        <authorList>
            <person name="Brown C.T."/>
            <person name="Hug L.A."/>
            <person name="Thomas B.C."/>
            <person name="Sharon I."/>
            <person name="Castelle C.J."/>
            <person name="Singh A."/>
            <person name="Wilkins M.J."/>
            <person name="Williams K.H."/>
            <person name="Banfield J.F."/>
        </authorList>
    </citation>
    <scope>NUCLEOTIDE SEQUENCE [LARGE SCALE GENOMIC DNA]</scope>
</reference>
<evidence type="ECO:0000313" key="1">
    <source>
        <dbReference type="EMBL" id="KKS48093.1"/>
    </source>
</evidence>
<comment type="caution">
    <text evidence="1">The sequence shown here is derived from an EMBL/GenBank/DDBJ whole genome shotgun (WGS) entry which is preliminary data.</text>
</comment>
<dbReference type="EMBL" id="LCDG01000003">
    <property type="protein sequence ID" value="KKS48093.1"/>
    <property type="molecule type" value="Genomic_DNA"/>
</dbReference>